<name>A0A1E7YL17_9PROT</name>
<keyword evidence="3 6" id="KW-0815">Transposition</keyword>
<comment type="similarity">
    <text evidence="2 6">Belongs to the transposase mutator family.</text>
</comment>
<organism evidence="7 8">
    <name type="scientific">Acidithiobacillus caldus</name>
    <dbReference type="NCBI Taxonomy" id="33059"/>
    <lineage>
        <taxon>Bacteria</taxon>
        <taxon>Pseudomonadati</taxon>
        <taxon>Pseudomonadota</taxon>
        <taxon>Acidithiobacillia</taxon>
        <taxon>Acidithiobacillales</taxon>
        <taxon>Acidithiobacillaceae</taxon>
        <taxon>Acidithiobacillus</taxon>
    </lineage>
</organism>
<proteinExistence type="inferred from homology"/>
<dbReference type="EMBL" id="LZYE01000323">
    <property type="protein sequence ID" value="OFC30616.1"/>
    <property type="molecule type" value="Genomic_DNA"/>
</dbReference>
<sequence length="137" mass="15496">MTIDRMTRMQLAEKYADGDLLRELGQLVLQRSMEAEAESRCGAARYERSTERVNQRHGYRDRALETRLGTLHLKIPKLRSGSNFPSFLAPRMASEQALVAVIQEAYVKGVSTCKVDDLVQTLGMTGARRQLPCPRTR</sequence>
<dbReference type="RefSeq" id="WP_070114162.1">
    <property type="nucleotide sequence ID" value="NZ_CP133598.1"/>
</dbReference>
<dbReference type="AlphaFoldDB" id="A0A1E7YL17"/>
<keyword evidence="4 6" id="KW-0238">DNA-binding</keyword>
<evidence type="ECO:0000256" key="3">
    <source>
        <dbReference type="ARBA" id="ARBA00022578"/>
    </source>
</evidence>
<evidence type="ECO:0000256" key="4">
    <source>
        <dbReference type="ARBA" id="ARBA00023125"/>
    </source>
</evidence>
<gene>
    <name evidence="7" type="ORF">BAE27_11440</name>
</gene>
<dbReference type="PANTHER" id="PTHR33217:SF7">
    <property type="entry name" value="TRANSPOSASE FOR INSERTION SEQUENCE ELEMENT IS1081"/>
    <property type="match status" value="1"/>
</dbReference>
<evidence type="ECO:0000256" key="2">
    <source>
        <dbReference type="ARBA" id="ARBA00010961"/>
    </source>
</evidence>
<dbReference type="GO" id="GO:0006313">
    <property type="term" value="P:DNA transposition"/>
    <property type="evidence" value="ECO:0007669"/>
    <property type="project" value="UniProtKB-UniRule"/>
</dbReference>
<keyword evidence="6" id="KW-0814">Transposable element</keyword>
<reference evidence="7 8" key="1">
    <citation type="submission" date="2016-06" db="EMBL/GenBank/DDBJ databases">
        <title>Gene turnover analysis identifies the evolutionary adaptation of the extremophile Acidithiobacillus caldus.</title>
        <authorList>
            <person name="Zhang X."/>
        </authorList>
    </citation>
    <scope>NUCLEOTIDE SEQUENCE [LARGE SCALE GENOMIC DNA]</scope>
    <source>
        <strain evidence="7 8">DX</strain>
    </source>
</reference>
<keyword evidence="5 6" id="KW-0233">DNA recombination</keyword>
<evidence type="ECO:0000256" key="1">
    <source>
        <dbReference type="ARBA" id="ARBA00002190"/>
    </source>
</evidence>
<dbReference type="Proteomes" id="UP000175616">
    <property type="component" value="Unassembled WGS sequence"/>
</dbReference>
<comment type="caution">
    <text evidence="7">The sequence shown here is derived from an EMBL/GenBank/DDBJ whole genome shotgun (WGS) entry which is preliminary data.</text>
</comment>
<dbReference type="GO" id="GO:0004803">
    <property type="term" value="F:transposase activity"/>
    <property type="evidence" value="ECO:0007669"/>
    <property type="project" value="UniProtKB-UniRule"/>
</dbReference>
<protein>
    <recommendedName>
        <fullName evidence="6">Mutator family transposase</fullName>
    </recommendedName>
</protein>
<dbReference type="GO" id="GO:0003677">
    <property type="term" value="F:DNA binding"/>
    <property type="evidence" value="ECO:0007669"/>
    <property type="project" value="UniProtKB-UniRule"/>
</dbReference>
<dbReference type="PANTHER" id="PTHR33217">
    <property type="entry name" value="TRANSPOSASE FOR INSERTION SEQUENCE ELEMENT IS1081"/>
    <property type="match status" value="1"/>
</dbReference>
<evidence type="ECO:0000313" key="7">
    <source>
        <dbReference type="EMBL" id="OFC30616.1"/>
    </source>
</evidence>
<accession>A0A1E7YL17</accession>
<dbReference type="Pfam" id="PF00872">
    <property type="entry name" value="Transposase_mut"/>
    <property type="match status" value="1"/>
</dbReference>
<comment type="function">
    <text evidence="1 6">Required for the transposition of the insertion element.</text>
</comment>
<evidence type="ECO:0000256" key="6">
    <source>
        <dbReference type="RuleBase" id="RU365089"/>
    </source>
</evidence>
<evidence type="ECO:0000256" key="5">
    <source>
        <dbReference type="ARBA" id="ARBA00023172"/>
    </source>
</evidence>
<dbReference type="InterPro" id="IPR001207">
    <property type="entry name" value="Transposase_mutator"/>
</dbReference>
<evidence type="ECO:0000313" key="8">
    <source>
        <dbReference type="Proteomes" id="UP000175616"/>
    </source>
</evidence>